<comment type="subcellular location">
    <subcellularLocation>
        <location evidence="6">Cytoplasm</location>
    </subcellularLocation>
</comment>
<dbReference type="GO" id="GO:0070043">
    <property type="term" value="F:rRNA (guanine-N7-)-methyltransferase activity"/>
    <property type="evidence" value="ECO:0007669"/>
    <property type="project" value="UniProtKB-UniRule"/>
</dbReference>
<evidence type="ECO:0000313" key="8">
    <source>
        <dbReference type="Proteomes" id="UP000481417"/>
    </source>
</evidence>
<dbReference type="InterPro" id="IPR029063">
    <property type="entry name" value="SAM-dependent_MTases_sf"/>
</dbReference>
<comment type="function">
    <text evidence="6">Specifically methylates the N7 position of guanine in position 527 of 16S rRNA.</text>
</comment>
<dbReference type="PANTHER" id="PTHR31760:SF0">
    <property type="entry name" value="S-ADENOSYL-L-METHIONINE-DEPENDENT METHYLTRANSFERASES SUPERFAMILY PROTEIN"/>
    <property type="match status" value="1"/>
</dbReference>
<name>A0A6L6HQY8_9RHOB</name>
<protein>
    <recommendedName>
        <fullName evidence="6">Ribosomal RNA small subunit methyltransferase G</fullName>
        <ecNumber evidence="6">2.1.1.170</ecNumber>
    </recommendedName>
    <alternativeName>
        <fullName evidence="6">16S rRNA 7-methylguanosine methyltransferase</fullName>
        <shortName evidence="6">16S rRNA m7G methyltransferase</shortName>
    </alternativeName>
</protein>
<evidence type="ECO:0000256" key="6">
    <source>
        <dbReference type="HAMAP-Rule" id="MF_00074"/>
    </source>
</evidence>
<reference evidence="7 8" key="1">
    <citation type="submission" date="2019-11" db="EMBL/GenBank/DDBJ databases">
        <authorList>
            <person name="Lang L."/>
        </authorList>
    </citation>
    <scope>NUCLEOTIDE SEQUENCE [LARGE SCALE GENOMIC DNA]</scope>
    <source>
        <strain evidence="7 8">YIM 132242</strain>
    </source>
</reference>
<evidence type="ECO:0000256" key="1">
    <source>
        <dbReference type="ARBA" id="ARBA00022490"/>
    </source>
</evidence>
<dbReference type="Proteomes" id="UP000481417">
    <property type="component" value="Unassembled WGS sequence"/>
</dbReference>
<accession>A0A6L6HQY8</accession>
<keyword evidence="2 6" id="KW-0698">rRNA processing</keyword>
<comment type="catalytic activity">
    <reaction evidence="6">
        <text>guanosine(527) in 16S rRNA + S-adenosyl-L-methionine = N(7)-methylguanosine(527) in 16S rRNA + S-adenosyl-L-homocysteine</text>
        <dbReference type="Rhea" id="RHEA:42732"/>
        <dbReference type="Rhea" id="RHEA-COMP:10209"/>
        <dbReference type="Rhea" id="RHEA-COMP:10210"/>
        <dbReference type="ChEBI" id="CHEBI:57856"/>
        <dbReference type="ChEBI" id="CHEBI:59789"/>
        <dbReference type="ChEBI" id="CHEBI:74269"/>
        <dbReference type="ChEBI" id="CHEBI:74480"/>
        <dbReference type="EC" id="2.1.1.170"/>
    </reaction>
</comment>
<comment type="caution">
    <text evidence="6">Lacks conserved residue(s) required for the propagation of feature annotation.</text>
</comment>
<dbReference type="PIRSF" id="PIRSF003078">
    <property type="entry name" value="GidB"/>
    <property type="match status" value="1"/>
</dbReference>
<dbReference type="AlphaFoldDB" id="A0A6L6HQY8"/>
<feature type="binding site" evidence="6">
    <location>
        <position position="67"/>
    </location>
    <ligand>
        <name>S-adenosyl-L-methionine</name>
        <dbReference type="ChEBI" id="CHEBI:59789"/>
    </ligand>
</feature>
<comment type="similarity">
    <text evidence="6">Belongs to the methyltransferase superfamily. RNA methyltransferase RsmG family.</text>
</comment>
<dbReference type="InterPro" id="IPR003682">
    <property type="entry name" value="rRNA_ssu_MeTfrase_G"/>
</dbReference>
<dbReference type="EMBL" id="WMBT01000005">
    <property type="protein sequence ID" value="MTE00771.1"/>
    <property type="molecule type" value="Genomic_DNA"/>
</dbReference>
<dbReference type="NCBIfam" id="TIGR00138">
    <property type="entry name" value="rsmG_gidB"/>
    <property type="match status" value="1"/>
</dbReference>
<dbReference type="EC" id="2.1.1.170" evidence="6"/>
<dbReference type="Pfam" id="PF02527">
    <property type="entry name" value="GidB"/>
    <property type="match status" value="1"/>
</dbReference>
<evidence type="ECO:0000256" key="3">
    <source>
        <dbReference type="ARBA" id="ARBA00022603"/>
    </source>
</evidence>
<keyword evidence="4 6" id="KW-0808">Transferase</keyword>
<dbReference type="PANTHER" id="PTHR31760">
    <property type="entry name" value="S-ADENOSYL-L-METHIONINE-DEPENDENT METHYLTRANSFERASES SUPERFAMILY PROTEIN"/>
    <property type="match status" value="1"/>
</dbReference>
<dbReference type="RefSeq" id="WP_154764836.1">
    <property type="nucleotide sequence ID" value="NZ_WMBT01000005.1"/>
</dbReference>
<evidence type="ECO:0000256" key="5">
    <source>
        <dbReference type="ARBA" id="ARBA00022691"/>
    </source>
</evidence>
<evidence type="ECO:0000256" key="2">
    <source>
        <dbReference type="ARBA" id="ARBA00022552"/>
    </source>
</evidence>
<dbReference type="SUPFAM" id="SSF53335">
    <property type="entry name" value="S-adenosyl-L-methionine-dependent methyltransferases"/>
    <property type="match status" value="1"/>
</dbReference>
<evidence type="ECO:0000256" key="4">
    <source>
        <dbReference type="ARBA" id="ARBA00022679"/>
    </source>
</evidence>
<organism evidence="7 8">
    <name type="scientific">Paracoccus lichenicola</name>
    <dbReference type="NCBI Taxonomy" id="2665644"/>
    <lineage>
        <taxon>Bacteria</taxon>
        <taxon>Pseudomonadati</taxon>
        <taxon>Pseudomonadota</taxon>
        <taxon>Alphaproteobacteria</taxon>
        <taxon>Rhodobacterales</taxon>
        <taxon>Paracoccaceae</taxon>
        <taxon>Paracoccus</taxon>
    </lineage>
</organism>
<evidence type="ECO:0000313" key="7">
    <source>
        <dbReference type="EMBL" id="MTE00771.1"/>
    </source>
</evidence>
<sequence>MSVSRETSSRLQAYAELLRHWNSRINLVAPGSLSELQTRHIDDCLQVADLIQDGTGHWVDLGSGGGLPGLVLAIAKADTDISFTLVESDQRKAAFLRTVVRELDLTRVKVVSRRVETLPPLNAAHVSARALAPLRQLMAYLHLHLAPTGTAFLMKGRQWQGEVEDARTEWVFDCVAHPSRTQEGAAILEVSGVSHGAQ</sequence>
<dbReference type="HAMAP" id="MF_00074">
    <property type="entry name" value="16SrRNA_methyltr_G"/>
    <property type="match status" value="1"/>
</dbReference>
<dbReference type="Gene3D" id="3.40.50.150">
    <property type="entry name" value="Vaccinia Virus protein VP39"/>
    <property type="match status" value="1"/>
</dbReference>
<dbReference type="GO" id="GO:0005829">
    <property type="term" value="C:cytosol"/>
    <property type="evidence" value="ECO:0007669"/>
    <property type="project" value="TreeGrafter"/>
</dbReference>
<feature type="binding site" evidence="6">
    <location>
        <begin position="115"/>
        <end position="116"/>
    </location>
    <ligand>
        <name>S-adenosyl-L-methionine</name>
        <dbReference type="ChEBI" id="CHEBI:59789"/>
    </ligand>
</feature>
<keyword evidence="3 6" id="KW-0489">Methyltransferase</keyword>
<keyword evidence="1 6" id="KW-0963">Cytoplasm</keyword>
<feature type="binding site" evidence="6">
    <location>
        <position position="129"/>
    </location>
    <ligand>
        <name>S-adenosyl-L-methionine</name>
        <dbReference type="ChEBI" id="CHEBI:59789"/>
    </ligand>
</feature>
<keyword evidence="8" id="KW-1185">Reference proteome</keyword>
<feature type="binding site" evidence="6">
    <location>
        <position position="62"/>
    </location>
    <ligand>
        <name>S-adenosyl-L-methionine</name>
        <dbReference type="ChEBI" id="CHEBI:59789"/>
    </ligand>
</feature>
<proteinExistence type="inferred from homology"/>
<gene>
    <name evidence="6 7" type="primary">rsmG</name>
    <name evidence="7" type="ORF">GIY56_10755</name>
</gene>
<keyword evidence="5 6" id="KW-0949">S-adenosyl-L-methionine</keyword>
<comment type="caution">
    <text evidence="7">The sequence shown here is derived from an EMBL/GenBank/DDBJ whole genome shotgun (WGS) entry which is preliminary data.</text>
</comment>